<feature type="compositionally biased region" description="Polar residues" evidence="1">
    <location>
        <begin position="1"/>
        <end position="40"/>
    </location>
</feature>
<feature type="region of interest" description="Disordered" evidence="1">
    <location>
        <begin position="1"/>
        <end position="87"/>
    </location>
</feature>
<feature type="compositionally biased region" description="Polar residues" evidence="1">
    <location>
        <begin position="48"/>
        <end position="66"/>
    </location>
</feature>
<evidence type="ECO:0000313" key="3">
    <source>
        <dbReference type="Proteomes" id="UP001163714"/>
    </source>
</evidence>
<reference evidence="2" key="1">
    <citation type="submission" date="2022-10" db="EMBL/GenBank/DDBJ databases">
        <title>Shewanella flava sp. nov, isolated from the estuary of the Fenhe River into the Yellow River.</title>
        <authorList>
            <person name="Li Y."/>
        </authorList>
    </citation>
    <scope>NUCLEOTIDE SEQUENCE</scope>
    <source>
        <strain evidence="2">FYR11-62</strain>
    </source>
</reference>
<protein>
    <recommendedName>
        <fullName evidence="4">Flagellar hook-length control protein FliK</fullName>
    </recommendedName>
</protein>
<evidence type="ECO:0000256" key="1">
    <source>
        <dbReference type="SAM" id="MobiDB-lite"/>
    </source>
</evidence>
<organism evidence="2 3">
    <name type="scientific">Shewanella subflava</name>
    <dbReference type="NCBI Taxonomy" id="2986476"/>
    <lineage>
        <taxon>Bacteria</taxon>
        <taxon>Pseudomonadati</taxon>
        <taxon>Pseudomonadota</taxon>
        <taxon>Gammaproteobacteria</taxon>
        <taxon>Alteromonadales</taxon>
        <taxon>Shewanellaceae</taxon>
        <taxon>Shewanella</taxon>
    </lineage>
</organism>
<accession>A0ABT3ICF2</accession>
<sequence length="712" mass="76258">MQAPNVTLHSSPASQDAGNQELTNKITGSANQIQNLSSSKPVFENMKSVANSNNVNGSTASPSSAKSPDIEKSSAATKPVVTQSPTTVTTASDKSLIATNNLQPVQLITPQAGTTPSQTINVTIANQQFQLNLTAELQKLLQTTNKIMITADAIKAISLQKLSLAADLPTSLPTVSPTKPILEQNQLIQSQLVLLAQAIQIKLPASLMALATQNGVSTSQLSQLASRPQGYPLPNAIINQQLLTFVDGPTIKLDNVSLTKGQYLANIIKVDQRLVLTLTPVQAEVKVNLTPSTIMADALANVKQESIVISKPEPAQILNLLFKKLEASLIATDSPATKKAQNLTTSADNQQKQAAMVNTDIKSSSGSNTISKQTLDTSVAQKMAQELAGSLKGSVLTTDAVKNLTKGVDNISTGAVAENPKLSAANTHKEALAPVEVLQKALSKAGAMPLMIQKNVQQPQNLALELLKLLPQLAPQPLTTLTEPMHLLGELQSITSLNLAQSHTASQAQLFSGGAITILFQLMLGVKAQGSGKQISDKLQNHLQLLQRLTGKHTSGIGSLLGLLEKAGTLDSMSQLASSFQLYQQASGGNEQALNWYFALPYSLNQRNEQFEGHFQKEDSDGDDKQSNWRLQLKFNLSEGAILIQAHKKDQILDLKFKGNNQYILDKISRFNSELSQKLTQIGFTPGEFTTQIASIPATLLPGDHFLVKTRA</sequence>
<evidence type="ECO:0000313" key="2">
    <source>
        <dbReference type="EMBL" id="MCW3173630.1"/>
    </source>
</evidence>
<evidence type="ECO:0008006" key="4">
    <source>
        <dbReference type="Google" id="ProtNLM"/>
    </source>
</evidence>
<proteinExistence type="predicted"/>
<feature type="compositionally biased region" description="Low complexity" evidence="1">
    <location>
        <begin position="77"/>
        <end position="87"/>
    </location>
</feature>
<name>A0ABT3ICF2_9GAMM</name>
<dbReference type="EMBL" id="JAPDMX010000028">
    <property type="protein sequence ID" value="MCW3173630.1"/>
    <property type="molecule type" value="Genomic_DNA"/>
</dbReference>
<gene>
    <name evidence="2" type="ORF">OHT75_14205</name>
</gene>
<comment type="caution">
    <text evidence="2">The sequence shown here is derived from an EMBL/GenBank/DDBJ whole genome shotgun (WGS) entry which is preliminary data.</text>
</comment>
<dbReference type="Proteomes" id="UP001163714">
    <property type="component" value="Unassembled WGS sequence"/>
</dbReference>
<dbReference type="RefSeq" id="WP_264727704.1">
    <property type="nucleotide sequence ID" value="NZ_JAPDMX010000028.1"/>
</dbReference>
<keyword evidence="3" id="KW-1185">Reference proteome</keyword>